<gene>
    <name evidence="1" type="ORF">SAMN02745131_00765</name>
</gene>
<dbReference type="PANTHER" id="PTHR34071:SF2">
    <property type="entry name" value="FLAVIN-NUCLEOTIDE-BINDING PROTEIN"/>
    <property type="match status" value="1"/>
</dbReference>
<evidence type="ECO:0008006" key="3">
    <source>
        <dbReference type="Google" id="ProtNLM"/>
    </source>
</evidence>
<organism evidence="1 2">
    <name type="scientific">Flavisolibacter ginsengisoli DSM 18119</name>
    <dbReference type="NCBI Taxonomy" id="1121884"/>
    <lineage>
        <taxon>Bacteria</taxon>
        <taxon>Pseudomonadati</taxon>
        <taxon>Bacteroidota</taxon>
        <taxon>Chitinophagia</taxon>
        <taxon>Chitinophagales</taxon>
        <taxon>Chitinophagaceae</taxon>
        <taxon>Flavisolibacter</taxon>
    </lineage>
</organism>
<reference evidence="1 2" key="1">
    <citation type="submission" date="2016-11" db="EMBL/GenBank/DDBJ databases">
        <authorList>
            <person name="Jaros S."/>
            <person name="Januszkiewicz K."/>
            <person name="Wedrychowicz H."/>
        </authorList>
    </citation>
    <scope>NUCLEOTIDE SEQUENCE [LARGE SCALE GENOMIC DNA]</scope>
    <source>
        <strain evidence="1 2">DSM 18119</strain>
    </source>
</reference>
<proteinExistence type="predicted"/>
<dbReference type="OrthoDB" id="9794935at2"/>
<accession>A0A1M4UT92</accession>
<dbReference type="SUPFAM" id="SSF50475">
    <property type="entry name" value="FMN-binding split barrel"/>
    <property type="match status" value="1"/>
</dbReference>
<dbReference type="STRING" id="1121884.SAMN02745131_00765"/>
<dbReference type="InterPro" id="IPR012349">
    <property type="entry name" value="Split_barrel_FMN-bd"/>
</dbReference>
<dbReference type="Gene3D" id="2.30.110.10">
    <property type="entry name" value="Electron Transport, Fmn-binding Protein, Chain A"/>
    <property type="match status" value="1"/>
</dbReference>
<dbReference type="InterPro" id="IPR024747">
    <property type="entry name" value="Pyridox_Oxase-rel"/>
</dbReference>
<evidence type="ECO:0000313" key="1">
    <source>
        <dbReference type="EMBL" id="SHE59867.1"/>
    </source>
</evidence>
<dbReference type="AlphaFoldDB" id="A0A1M4UT92"/>
<keyword evidence="2" id="KW-1185">Reference proteome</keyword>
<name>A0A1M4UT92_9BACT</name>
<evidence type="ECO:0000313" key="2">
    <source>
        <dbReference type="Proteomes" id="UP000184048"/>
    </source>
</evidence>
<dbReference type="RefSeq" id="WP_072833897.1">
    <property type="nucleotide sequence ID" value="NZ_FQUU01000002.1"/>
</dbReference>
<dbReference type="Pfam" id="PF12900">
    <property type="entry name" value="Pyridox_ox_2"/>
    <property type="match status" value="1"/>
</dbReference>
<dbReference type="EMBL" id="FQUU01000002">
    <property type="protein sequence ID" value="SHE59867.1"/>
    <property type="molecule type" value="Genomic_DNA"/>
</dbReference>
<protein>
    <recommendedName>
        <fullName evidence="3">Pyridoxamine 5'-phosphate oxidase</fullName>
    </recommendedName>
</protein>
<dbReference type="PANTHER" id="PTHR34071">
    <property type="entry name" value="5-NITROIMIDAZOLE ANTIBIOTICS RESISTANCE PROTEIN, NIMA-FAMILY-RELATED PROTEIN-RELATED"/>
    <property type="match status" value="1"/>
</dbReference>
<dbReference type="Proteomes" id="UP000184048">
    <property type="component" value="Unassembled WGS sequence"/>
</dbReference>
<sequence length="157" mass="17932">MFGKLTAEQIEQVLQNQLLGHLACHADDQTYLVPISYAYENNSLYVHSEDGMKIKMMRKNPKVCVQVDERQDMSNWRSVIGWGKFSEITNEEERKKALQLLVNRQLPILSSSTTHLGSNWPFSSNDETVIPGIVFKITLDKKTGRFEENKVSPQFAG</sequence>